<evidence type="ECO:0000313" key="3">
    <source>
        <dbReference type="EMBL" id="KTD19882.1"/>
    </source>
</evidence>
<dbReference type="AlphaFoldDB" id="A0A0W0VIG8"/>
<keyword evidence="4" id="KW-1185">Reference proteome</keyword>
<name>A0A0W0VIG8_9GAMM</name>
<feature type="transmembrane region" description="Helical" evidence="2">
    <location>
        <begin position="21"/>
        <end position="41"/>
    </location>
</feature>
<dbReference type="PATRIC" id="fig|45068.5.peg.2236"/>
<evidence type="ECO:0000313" key="4">
    <source>
        <dbReference type="Proteomes" id="UP000054997"/>
    </source>
</evidence>
<keyword evidence="2" id="KW-0472">Membrane</keyword>
<reference evidence="3 4" key="1">
    <citation type="submission" date="2015-11" db="EMBL/GenBank/DDBJ databases">
        <title>Genomic analysis of 38 Legionella species identifies large and diverse effector repertoires.</title>
        <authorList>
            <person name="Burstein D."/>
            <person name="Amaro F."/>
            <person name="Zusman T."/>
            <person name="Lifshitz Z."/>
            <person name="Cohen O."/>
            <person name="Gilbert J.A."/>
            <person name="Pupko T."/>
            <person name="Shuman H.A."/>
            <person name="Segal G."/>
        </authorList>
    </citation>
    <scope>NUCLEOTIDE SEQUENCE [LARGE SCALE GENOMIC DNA]</scope>
    <source>
        <strain evidence="3 4">ATCC 49505</strain>
    </source>
</reference>
<dbReference type="EMBL" id="LNYK01000033">
    <property type="protein sequence ID" value="KTD19882.1"/>
    <property type="molecule type" value="Genomic_DNA"/>
</dbReference>
<organism evidence="3 4">
    <name type="scientific">Legionella londiniensis</name>
    <dbReference type="NCBI Taxonomy" id="45068"/>
    <lineage>
        <taxon>Bacteria</taxon>
        <taxon>Pseudomonadati</taxon>
        <taxon>Pseudomonadota</taxon>
        <taxon>Gammaproteobacteria</taxon>
        <taxon>Legionellales</taxon>
        <taxon>Legionellaceae</taxon>
        <taxon>Legionella</taxon>
    </lineage>
</organism>
<dbReference type="RefSeq" id="WP_058530011.1">
    <property type="nucleotide sequence ID" value="NZ_CAAAHZ010000011.1"/>
</dbReference>
<evidence type="ECO:0000256" key="2">
    <source>
        <dbReference type="SAM" id="Phobius"/>
    </source>
</evidence>
<evidence type="ECO:0000256" key="1">
    <source>
        <dbReference type="SAM" id="Coils"/>
    </source>
</evidence>
<proteinExistence type="predicted"/>
<dbReference type="Proteomes" id="UP000054997">
    <property type="component" value="Unassembled WGS sequence"/>
</dbReference>
<evidence type="ECO:0008006" key="5">
    <source>
        <dbReference type="Google" id="ProtNLM"/>
    </source>
</evidence>
<dbReference type="STRING" id="45068.Llon_2054"/>
<protein>
    <recommendedName>
        <fullName evidence="5">MSHA biogenesis protein MshJ</fullName>
    </recommendedName>
</protein>
<dbReference type="OrthoDB" id="9151209at2"/>
<keyword evidence="2" id="KW-0812">Transmembrane</keyword>
<gene>
    <name evidence="3" type="ORF">Llon_2054</name>
</gene>
<comment type="caution">
    <text evidence="3">The sequence shown here is derived from an EMBL/GenBank/DDBJ whole genome shotgun (WGS) entry which is preliminary data.</text>
</comment>
<feature type="coiled-coil region" evidence="1">
    <location>
        <begin position="80"/>
        <end position="107"/>
    </location>
</feature>
<keyword evidence="1" id="KW-0175">Coiled coil</keyword>
<keyword evidence="2" id="KW-1133">Transmembrane helix</keyword>
<accession>A0A0W0VIG8</accession>
<sequence length="244" mass="28099">MKEQLIKLRFILDRLSLRERVMILVTSLLLILVLWMFLIFLPQKNRIEEIKLVAAEEKKQTAFFAEKGKIIEQLARDKTLLGLIRTYQDIQKEIQQVEQQITRFKHRYISSRDLSRLLYSILEETQGVSIEDFSNAPIQKRGEDAALAKPQPSVSSAVSTQSALPSALTNFSGLSGERTQYILTLKGDYFSIMNYLKRLEQSPWQLYWDKLNYKVEAYPQALAVIEFYTLKPASGQATTDGTVK</sequence>